<comment type="caution">
    <text evidence="2">The sequence shown here is derived from an EMBL/GenBank/DDBJ whole genome shotgun (WGS) entry which is preliminary data.</text>
</comment>
<feature type="transmembrane region" description="Helical" evidence="1">
    <location>
        <begin position="29"/>
        <end position="51"/>
    </location>
</feature>
<reference evidence="2" key="1">
    <citation type="journal article" date="2013" name="Environ. Microbiol.">
        <title>Microbiota from the distal guts of lean and obese adolescents exhibit partial functional redundancy besides clear differences in community structure.</title>
        <authorList>
            <person name="Ferrer M."/>
            <person name="Ruiz A."/>
            <person name="Lanza F."/>
            <person name="Haange S.B."/>
            <person name="Oberbach A."/>
            <person name="Till H."/>
            <person name="Bargiela R."/>
            <person name="Campoy C."/>
            <person name="Segura M.T."/>
            <person name="Richter M."/>
            <person name="von Bergen M."/>
            <person name="Seifert J."/>
            <person name="Suarez A."/>
        </authorList>
    </citation>
    <scope>NUCLEOTIDE SEQUENCE</scope>
</reference>
<organism evidence="2">
    <name type="scientific">human gut metagenome</name>
    <dbReference type="NCBI Taxonomy" id="408170"/>
    <lineage>
        <taxon>unclassified sequences</taxon>
        <taxon>metagenomes</taxon>
        <taxon>organismal metagenomes</taxon>
    </lineage>
</organism>
<protein>
    <submittedName>
        <fullName evidence="2">Secreted protein</fullName>
    </submittedName>
</protein>
<gene>
    <name evidence="2" type="ORF">LEA_05704</name>
</gene>
<evidence type="ECO:0000256" key="1">
    <source>
        <dbReference type="SAM" id="Phobius"/>
    </source>
</evidence>
<sequence>MTWPFENNTNAITGKLAKRSLQADKRRNIFLIVTITLTTALLSGIFFTVFAEQRKMLSDLRGQYQTVVMETTTKRNTNIFLHSLKLSSGDCQKILNLPGIKTVLLQWNMRIRGWMKLGKRPSYVGNFPEKEQEIIVEQA</sequence>
<keyword evidence="1" id="KW-0812">Transmembrane</keyword>
<keyword evidence="1" id="KW-0472">Membrane</keyword>
<name>K1TMW5_9ZZZZ</name>
<keyword evidence="1" id="KW-1133">Transmembrane helix</keyword>
<feature type="non-terminal residue" evidence="2">
    <location>
        <position position="139"/>
    </location>
</feature>
<dbReference type="AlphaFoldDB" id="K1TMW5"/>
<accession>K1TMW5</accession>
<proteinExistence type="predicted"/>
<evidence type="ECO:0000313" key="2">
    <source>
        <dbReference type="EMBL" id="EKC74482.1"/>
    </source>
</evidence>
<dbReference type="EMBL" id="AJWY01003718">
    <property type="protein sequence ID" value="EKC74482.1"/>
    <property type="molecule type" value="Genomic_DNA"/>
</dbReference>